<evidence type="ECO:0000256" key="7">
    <source>
        <dbReference type="PIRSR" id="PIRSR000350-4"/>
    </source>
</evidence>
<dbReference type="FunFam" id="3.30.390.30:FF:000001">
    <property type="entry name" value="Dihydrolipoyl dehydrogenase"/>
    <property type="match status" value="1"/>
</dbReference>
<comment type="caution">
    <text evidence="10">The sequence shown here is derived from an EMBL/GenBank/DDBJ whole genome shotgun (WGS) entry which is preliminary data.</text>
</comment>
<gene>
    <name evidence="10" type="primary">ykgC</name>
    <name evidence="10" type="ORF">Stube_66420</name>
</gene>
<keyword evidence="3 6" id="KW-0274">FAD</keyword>
<evidence type="ECO:0000256" key="3">
    <source>
        <dbReference type="ARBA" id="ARBA00022827"/>
    </source>
</evidence>
<evidence type="ECO:0000259" key="9">
    <source>
        <dbReference type="Pfam" id="PF07992"/>
    </source>
</evidence>
<dbReference type="InterPro" id="IPR004099">
    <property type="entry name" value="Pyr_nucl-diS_OxRdtase_dimer"/>
</dbReference>
<accession>A0A640V1C3</accession>
<keyword evidence="6" id="KW-0520">NAD</keyword>
<dbReference type="InterPro" id="IPR001100">
    <property type="entry name" value="Pyr_nuc-diS_OxRdtase"/>
</dbReference>
<dbReference type="PANTHER" id="PTHR43014">
    <property type="entry name" value="MERCURIC REDUCTASE"/>
    <property type="match status" value="1"/>
</dbReference>
<comment type="cofactor">
    <cofactor evidence="6">
        <name>FAD</name>
        <dbReference type="ChEBI" id="CHEBI:57692"/>
    </cofactor>
    <text evidence="6">Binds 1 FAD per subunit.</text>
</comment>
<proteinExistence type="inferred from homology"/>
<dbReference type="PANTHER" id="PTHR43014:SF4">
    <property type="entry name" value="PYRIDINE NUCLEOTIDE-DISULFIDE OXIDOREDUCTASE RCLA-RELATED"/>
    <property type="match status" value="1"/>
</dbReference>
<keyword evidence="2" id="KW-0285">Flavoprotein</keyword>
<feature type="active site" description="Proton acceptor" evidence="5">
    <location>
        <position position="446"/>
    </location>
</feature>
<comment type="similarity">
    <text evidence="1">Belongs to the class-I pyridine nucleotide-disulfide oxidoreductase family.</text>
</comment>
<evidence type="ECO:0000256" key="4">
    <source>
        <dbReference type="ARBA" id="ARBA00023002"/>
    </source>
</evidence>
<evidence type="ECO:0000256" key="2">
    <source>
        <dbReference type="ARBA" id="ARBA00022630"/>
    </source>
</evidence>
<evidence type="ECO:0000256" key="1">
    <source>
        <dbReference type="ARBA" id="ARBA00007532"/>
    </source>
</evidence>
<keyword evidence="4" id="KW-0560">Oxidoreductase</keyword>
<dbReference type="InterPro" id="IPR036188">
    <property type="entry name" value="FAD/NAD-bd_sf"/>
</dbReference>
<feature type="domain" description="FAD/NAD(P)-binding" evidence="9">
    <location>
        <begin position="11"/>
        <end position="317"/>
    </location>
</feature>
<dbReference type="GeneID" id="96287698"/>
<dbReference type="PRINTS" id="PR00411">
    <property type="entry name" value="PNDRDTASEI"/>
</dbReference>
<keyword evidence="11" id="KW-1185">Reference proteome</keyword>
<dbReference type="Proteomes" id="UP000431826">
    <property type="component" value="Unassembled WGS sequence"/>
</dbReference>
<dbReference type="EMBL" id="BLIR01000003">
    <property type="protein sequence ID" value="GFE41969.1"/>
    <property type="molecule type" value="Genomic_DNA"/>
</dbReference>
<dbReference type="SUPFAM" id="SSF55424">
    <property type="entry name" value="FAD/NAD-linked reductases, dimerisation (C-terminal) domain"/>
    <property type="match status" value="1"/>
</dbReference>
<dbReference type="AlphaFoldDB" id="A0A640V1C3"/>
<dbReference type="Gene3D" id="3.50.50.60">
    <property type="entry name" value="FAD/NAD(P)-binding domain"/>
    <property type="match status" value="2"/>
</dbReference>
<dbReference type="Gene3D" id="3.30.390.30">
    <property type="match status" value="1"/>
</dbReference>
<feature type="binding site" evidence="6">
    <location>
        <position position="201"/>
    </location>
    <ligand>
        <name>NAD(+)</name>
        <dbReference type="ChEBI" id="CHEBI:57540"/>
    </ligand>
</feature>
<dbReference type="InterPro" id="IPR023753">
    <property type="entry name" value="FAD/NAD-binding_dom"/>
</dbReference>
<dbReference type="InterPro" id="IPR016156">
    <property type="entry name" value="FAD/NAD-linked_Rdtase_dimer_sf"/>
</dbReference>
<dbReference type="RefSeq" id="WP_159749077.1">
    <property type="nucleotide sequence ID" value="NZ_BLIR01000003.1"/>
</dbReference>
<feature type="binding site" evidence="6">
    <location>
        <position position="309"/>
    </location>
    <ligand>
        <name>FAD</name>
        <dbReference type="ChEBI" id="CHEBI:57692"/>
    </ligand>
</feature>
<dbReference type="PIRSF" id="PIRSF000350">
    <property type="entry name" value="Mercury_reductase_MerA"/>
    <property type="match status" value="1"/>
</dbReference>
<evidence type="ECO:0000313" key="10">
    <source>
        <dbReference type="EMBL" id="GFE41969.1"/>
    </source>
</evidence>
<name>A0A640V1C3_9ACTN</name>
<feature type="binding site" evidence="6">
    <location>
        <position position="112"/>
    </location>
    <ligand>
        <name>FAD</name>
        <dbReference type="ChEBI" id="CHEBI:57692"/>
    </ligand>
</feature>
<dbReference type="OrthoDB" id="4678789at2"/>
<evidence type="ECO:0000313" key="11">
    <source>
        <dbReference type="Proteomes" id="UP000431826"/>
    </source>
</evidence>
<feature type="binding site" evidence="6">
    <location>
        <begin position="140"/>
        <end position="142"/>
    </location>
    <ligand>
        <name>FAD</name>
        <dbReference type="ChEBI" id="CHEBI:57692"/>
    </ligand>
</feature>
<dbReference type="GO" id="GO:0003955">
    <property type="term" value="F:NAD(P)H dehydrogenase (quinone) activity"/>
    <property type="evidence" value="ECO:0007669"/>
    <property type="project" value="TreeGrafter"/>
</dbReference>
<evidence type="ECO:0000256" key="6">
    <source>
        <dbReference type="PIRSR" id="PIRSR000350-3"/>
    </source>
</evidence>
<evidence type="ECO:0000259" key="8">
    <source>
        <dbReference type="Pfam" id="PF02852"/>
    </source>
</evidence>
<feature type="binding site" evidence="6">
    <location>
        <position position="58"/>
    </location>
    <ligand>
        <name>FAD</name>
        <dbReference type="ChEBI" id="CHEBI:57692"/>
    </ligand>
</feature>
<protein>
    <submittedName>
        <fullName evidence="10">Pyridine nucleotide-disulfide oxidoreductase</fullName>
    </submittedName>
</protein>
<organism evidence="10 11">
    <name type="scientific">Streptomyces tubercidicus</name>
    <dbReference type="NCBI Taxonomy" id="47759"/>
    <lineage>
        <taxon>Bacteria</taxon>
        <taxon>Bacillati</taxon>
        <taxon>Actinomycetota</taxon>
        <taxon>Actinomycetes</taxon>
        <taxon>Kitasatosporales</taxon>
        <taxon>Streptomycetaceae</taxon>
        <taxon>Streptomyces</taxon>
    </lineage>
</organism>
<reference evidence="10 11" key="1">
    <citation type="submission" date="2019-12" db="EMBL/GenBank/DDBJ databases">
        <title>Whole genome shotgun sequence of Streptomyces tubercidicus NBRC 13090.</title>
        <authorList>
            <person name="Ichikawa N."/>
            <person name="Kimura A."/>
            <person name="Kitahashi Y."/>
            <person name="Komaki H."/>
            <person name="Tamura T."/>
        </authorList>
    </citation>
    <scope>NUCLEOTIDE SEQUENCE [LARGE SCALE GENOMIC DNA]</scope>
    <source>
        <strain evidence="10 11">NBRC 13090</strain>
    </source>
</reference>
<dbReference type="SUPFAM" id="SSF51905">
    <property type="entry name" value="FAD/NAD(P)-binding domain"/>
    <property type="match status" value="1"/>
</dbReference>
<feature type="disulfide bond" description="Redox-active" evidence="7">
    <location>
        <begin position="49"/>
        <end position="54"/>
    </location>
</feature>
<dbReference type="Pfam" id="PF02852">
    <property type="entry name" value="Pyr_redox_dim"/>
    <property type="match status" value="1"/>
</dbReference>
<feature type="binding site" evidence="6">
    <location>
        <begin position="178"/>
        <end position="185"/>
    </location>
    <ligand>
        <name>NAD(+)</name>
        <dbReference type="ChEBI" id="CHEBI:57540"/>
    </ligand>
</feature>
<feature type="binding site" evidence="6">
    <location>
        <position position="268"/>
    </location>
    <ligand>
        <name>NAD(+)</name>
        <dbReference type="ChEBI" id="CHEBI:57540"/>
    </ligand>
</feature>
<sequence length="471" mass="50269">MDTTDDTLHADVLVLGFGKGGKVVAATMGRLGKRVVLVEQSAHMYGGTCPNVGCVPTKALVHRSGKRRPEDPPQEWYERSVQETQAITKLFRGGNYEALDGMGTVTALTGHGRFRDPHTVVVDTGTGRVTVTGETILINTGSHPLIPGIPGLRESEYLVNSTELIESTVLPDRLAIIGGGYLGIEFAAIYRAFGSQVTLFEAAPELLGQEDDDIAAAAVKILTDDGIEIVAGAEVTEVRDGETGAQLTYEKGGVRHTVEADAVLAAVGRAPTTHDLGLEAAGVATTERGAVRVDEYLRTSRPHIYALGDVNGGPQFTYIYLDDSRIVLDQLTGEGTRSTTDRVAIPHTVFMTPPLATVGLTEKEARAAGHRVKVGSQAVADIVAMPRAYVVEETRGMMKFVMDADTDEILGAALLSVDAQELINTVALAMRHRLKAADLRDAVYTHPSSTEAFNDVITAIVRIDEAQTADV</sequence>
<evidence type="ECO:0000256" key="5">
    <source>
        <dbReference type="PIRSR" id="PIRSR000350-2"/>
    </source>
</evidence>
<feature type="domain" description="Pyridine nucleotide-disulphide oxidoreductase dimerisation" evidence="8">
    <location>
        <begin position="345"/>
        <end position="455"/>
    </location>
</feature>
<dbReference type="PRINTS" id="PR00368">
    <property type="entry name" value="FADPNR"/>
</dbReference>
<dbReference type="GO" id="GO:0050660">
    <property type="term" value="F:flavin adenine dinucleotide binding"/>
    <property type="evidence" value="ECO:0007669"/>
    <property type="project" value="TreeGrafter"/>
</dbReference>
<dbReference type="Pfam" id="PF07992">
    <property type="entry name" value="Pyr_redox_2"/>
    <property type="match status" value="1"/>
</dbReference>
<keyword evidence="6" id="KW-0547">Nucleotide-binding</keyword>